<evidence type="ECO:0000259" key="2">
    <source>
        <dbReference type="PROSITE" id="PS51664"/>
    </source>
</evidence>
<dbReference type="PANTHER" id="PTHR37809">
    <property type="entry name" value="RIBOSOMAL PROTEIN S12 METHYLTHIOTRANSFERASE ACCESSORY FACTOR YCAO"/>
    <property type="match status" value="1"/>
</dbReference>
<dbReference type="EMBL" id="CP121309">
    <property type="protein sequence ID" value="WFP93900.1"/>
    <property type="molecule type" value="Genomic_DNA"/>
</dbReference>
<dbReference type="Proteomes" id="UP001214094">
    <property type="component" value="Plasmid unnamedA"/>
</dbReference>
<dbReference type="NCBIfam" id="TIGR00702">
    <property type="entry name" value="YcaO-type kinase domain"/>
    <property type="match status" value="1"/>
</dbReference>
<dbReference type="PANTHER" id="PTHR37809:SF1">
    <property type="entry name" value="RIBOSOMAL PROTEIN S12 METHYLTHIOTRANSFERASE ACCESSORY FACTOR YCAO"/>
    <property type="match status" value="1"/>
</dbReference>
<gene>
    <name evidence="3" type="ORF">P4B07_21970</name>
</gene>
<accession>A0ABY8HQT5</accession>
<dbReference type="PROSITE" id="PS51664">
    <property type="entry name" value="YCAO"/>
    <property type="match status" value="1"/>
</dbReference>
<feature type="region of interest" description="Disordered" evidence="1">
    <location>
        <begin position="1"/>
        <end position="29"/>
    </location>
</feature>
<reference evidence="3 4" key="1">
    <citation type="submission" date="2023-03" db="EMBL/GenBank/DDBJ databases">
        <title>Comparative genome and transcriptome analysis combination mining strategies for increasing vitamin B12 production of Ensifer adhaerens strain.</title>
        <authorList>
            <person name="Yongheng L."/>
        </authorList>
    </citation>
    <scope>NUCLEOTIDE SEQUENCE [LARGE SCALE GENOMIC DNA]</scope>
    <source>
        <strain evidence="3 4">Casida A-T305</strain>
        <plasmid evidence="3 4">unnamedA</plasmid>
    </source>
</reference>
<dbReference type="Gene3D" id="3.30.160.660">
    <property type="match status" value="1"/>
</dbReference>
<dbReference type="GeneID" id="29521018"/>
<dbReference type="Pfam" id="PF02624">
    <property type="entry name" value="YcaO"/>
    <property type="match status" value="1"/>
</dbReference>
<geneLocation type="plasmid" evidence="3 4">
    <name>unnamedA</name>
</geneLocation>
<proteinExistence type="predicted"/>
<name>A0ABY8HQT5_ENSAD</name>
<sequence>MAQAAETGRPSDEHSSRPAAEPLSYSDRACPPEETFRRIEAFLPALGVTRLARLTGLDRLGIPVWSAVSPNARSIVINQGKGITDVDAKVSAAMEAIERAVACAPSAPTRTATSRALSETGGRTLHLPGLISAGQADLQDDETIDWLRGFDLFDGATTWVPREATILDRTIVGYRYWQSSDGLASGNTEVEATLHGLLERIERDAETLWRMLPLNGKHRSCIDPGSFEDPVLDALTERIASSGLELRLFDMTSDIGIPCYAATLAEAGILSARHPRYHDVTIGHGAHPVARRAAIRAVTEAAQSRLTYISGARDDVFPETFTRDLPEETRGLFAAVPLRTSVAAPDAPAGPQALLDYVLLRLEAAGIRTVVVVPLMEGVAPFSVVKVIVPALENPDGLRKRRFAERALARALEAG</sequence>
<evidence type="ECO:0000313" key="3">
    <source>
        <dbReference type="EMBL" id="WFP93900.1"/>
    </source>
</evidence>
<organism evidence="3 4">
    <name type="scientific">Ensifer adhaerens</name>
    <name type="common">Sinorhizobium morelense</name>
    <dbReference type="NCBI Taxonomy" id="106592"/>
    <lineage>
        <taxon>Bacteria</taxon>
        <taxon>Pseudomonadati</taxon>
        <taxon>Pseudomonadota</taxon>
        <taxon>Alphaproteobacteria</taxon>
        <taxon>Hyphomicrobiales</taxon>
        <taxon>Rhizobiaceae</taxon>
        <taxon>Sinorhizobium/Ensifer group</taxon>
        <taxon>Ensifer</taxon>
    </lineage>
</organism>
<keyword evidence="3" id="KW-0614">Plasmid</keyword>
<feature type="domain" description="YcaO" evidence="2">
    <location>
        <begin position="80"/>
        <end position="415"/>
    </location>
</feature>
<protein>
    <submittedName>
        <fullName evidence="3">YcaO-like family protein</fullName>
    </submittedName>
</protein>
<keyword evidence="4" id="KW-1185">Reference proteome</keyword>
<dbReference type="RefSeq" id="WP_082936545.1">
    <property type="nucleotide sequence ID" value="NZ_CP015881.1"/>
</dbReference>
<dbReference type="InterPro" id="IPR003776">
    <property type="entry name" value="YcaO-like_dom"/>
</dbReference>
<evidence type="ECO:0000256" key="1">
    <source>
        <dbReference type="SAM" id="MobiDB-lite"/>
    </source>
</evidence>
<evidence type="ECO:0000313" key="4">
    <source>
        <dbReference type="Proteomes" id="UP001214094"/>
    </source>
</evidence>